<dbReference type="EMBL" id="JAGEUA010000010">
    <property type="protein sequence ID" value="KAL0964314.1"/>
    <property type="molecule type" value="Genomic_DNA"/>
</dbReference>
<accession>A0ABD0W0L7</accession>
<comment type="caution">
    <text evidence="3">Lacks conserved residue(s) required for the propagation of feature annotation.</text>
</comment>
<comment type="caution">
    <text evidence="5">The sequence shown here is derived from an EMBL/GenBank/DDBJ whole genome shotgun (WGS) entry which is preliminary data.</text>
</comment>
<evidence type="ECO:0000256" key="2">
    <source>
        <dbReference type="ARBA" id="ARBA00022786"/>
    </source>
</evidence>
<keyword evidence="6" id="KW-1185">Reference proteome</keyword>
<sequence>MRRESNRSRLDLQAVLSKLWGQVDQDNCPVANMIIVHRGNVLWSSLHAFQRNMFNPEARLDVTFVDCESKGEGAIDQGGPSREYYRLLMKDIQKCPIFEGPEATKRLSLDVHASHEGLYKTIGKMISVCVVHGGVGPHFFSEQLFAAVCGMPALPLSLEEVSHTALRTHLEKIKKAEDISEVQKKLDNAFDLLSLLGLNGL</sequence>
<dbReference type="Proteomes" id="UP001557470">
    <property type="component" value="Unassembled WGS sequence"/>
</dbReference>
<keyword evidence="2 3" id="KW-0833">Ubl conjugation pathway</keyword>
<gene>
    <name evidence="5" type="ORF">UPYG_G00322130</name>
</gene>
<reference evidence="5 6" key="1">
    <citation type="submission" date="2024-06" db="EMBL/GenBank/DDBJ databases">
        <authorList>
            <person name="Pan Q."/>
            <person name="Wen M."/>
            <person name="Jouanno E."/>
            <person name="Zahm M."/>
            <person name="Klopp C."/>
            <person name="Cabau C."/>
            <person name="Louis A."/>
            <person name="Berthelot C."/>
            <person name="Parey E."/>
            <person name="Roest Crollius H."/>
            <person name="Montfort J."/>
            <person name="Robinson-Rechavi M."/>
            <person name="Bouchez O."/>
            <person name="Lampietro C."/>
            <person name="Lopez Roques C."/>
            <person name="Donnadieu C."/>
            <person name="Postlethwait J."/>
            <person name="Bobe J."/>
            <person name="Verreycken H."/>
            <person name="Guiguen Y."/>
        </authorList>
    </citation>
    <scope>NUCLEOTIDE SEQUENCE [LARGE SCALE GENOMIC DNA]</scope>
    <source>
        <strain evidence="5">Up_M1</strain>
        <tissue evidence="5">Testis</tissue>
    </source>
</reference>
<name>A0ABD0W0L7_UMBPY</name>
<dbReference type="SUPFAM" id="SSF56204">
    <property type="entry name" value="Hect, E3 ligase catalytic domain"/>
    <property type="match status" value="1"/>
</dbReference>
<proteinExistence type="predicted"/>
<dbReference type="InterPro" id="IPR035983">
    <property type="entry name" value="Hect_E3_ubiquitin_ligase"/>
</dbReference>
<dbReference type="AlphaFoldDB" id="A0ABD0W0L7"/>
<organism evidence="5 6">
    <name type="scientific">Umbra pygmaea</name>
    <name type="common">Eastern mudminnow</name>
    <dbReference type="NCBI Taxonomy" id="75934"/>
    <lineage>
        <taxon>Eukaryota</taxon>
        <taxon>Metazoa</taxon>
        <taxon>Chordata</taxon>
        <taxon>Craniata</taxon>
        <taxon>Vertebrata</taxon>
        <taxon>Euteleostomi</taxon>
        <taxon>Actinopterygii</taxon>
        <taxon>Neopterygii</taxon>
        <taxon>Teleostei</taxon>
        <taxon>Protacanthopterygii</taxon>
        <taxon>Esociformes</taxon>
        <taxon>Umbridae</taxon>
        <taxon>Umbra</taxon>
    </lineage>
</organism>
<evidence type="ECO:0000256" key="3">
    <source>
        <dbReference type="PROSITE-ProRule" id="PRU00104"/>
    </source>
</evidence>
<dbReference type="InterPro" id="IPR000569">
    <property type="entry name" value="HECT_dom"/>
</dbReference>
<keyword evidence="1" id="KW-0808">Transferase</keyword>
<evidence type="ECO:0000313" key="5">
    <source>
        <dbReference type="EMBL" id="KAL0964314.1"/>
    </source>
</evidence>
<evidence type="ECO:0000259" key="4">
    <source>
        <dbReference type="PROSITE" id="PS50237"/>
    </source>
</evidence>
<dbReference type="PROSITE" id="PS50237">
    <property type="entry name" value="HECT"/>
    <property type="match status" value="1"/>
</dbReference>
<evidence type="ECO:0000313" key="6">
    <source>
        <dbReference type="Proteomes" id="UP001557470"/>
    </source>
</evidence>
<dbReference type="Gene3D" id="3.90.1750.10">
    <property type="entry name" value="Hect, E3 ligase catalytic domains"/>
    <property type="match status" value="1"/>
</dbReference>
<feature type="domain" description="HECT" evidence="4">
    <location>
        <begin position="52"/>
        <end position="92"/>
    </location>
</feature>
<protein>
    <recommendedName>
        <fullName evidence="4">HECT domain-containing protein</fullName>
    </recommendedName>
</protein>
<evidence type="ECO:0000256" key="1">
    <source>
        <dbReference type="ARBA" id="ARBA00022679"/>
    </source>
</evidence>
<dbReference type="GO" id="GO:0016740">
    <property type="term" value="F:transferase activity"/>
    <property type="evidence" value="ECO:0007669"/>
    <property type="project" value="UniProtKB-KW"/>
</dbReference>